<organism evidence="2">
    <name type="scientific">Ganoderma boninense</name>
    <dbReference type="NCBI Taxonomy" id="34458"/>
    <lineage>
        <taxon>Eukaryota</taxon>
        <taxon>Fungi</taxon>
        <taxon>Dikarya</taxon>
        <taxon>Basidiomycota</taxon>
        <taxon>Agaricomycotina</taxon>
        <taxon>Agaricomycetes</taxon>
        <taxon>Polyporales</taxon>
        <taxon>Polyporaceae</taxon>
        <taxon>Ganoderma</taxon>
    </lineage>
</organism>
<sequence>MAGLQADKDIIAGLAEAKHDELELEKKGLSPTSSNHSHELDGIHDGLEFPTEEEKKTLRRVADTLPWAAYLIAVCELAERFSYYGTTVVFFRLTCNRIVGG</sequence>
<protein>
    <submittedName>
        <fullName evidence="2">WxL domain surface protein</fullName>
    </submittedName>
</protein>
<feature type="region of interest" description="Disordered" evidence="1">
    <location>
        <begin position="26"/>
        <end position="48"/>
    </location>
</feature>
<accession>A0A5K1JVJ7</accession>
<dbReference type="AlphaFoldDB" id="A0A5K1JVJ7"/>
<proteinExistence type="predicted"/>
<feature type="compositionally biased region" description="Basic and acidic residues" evidence="1">
    <location>
        <begin position="36"/>
        <end position="48"/>
    </location>
</feature>
<dbReference type="EMBL" id="LR725273">
    <property type="protein sequence ID" value="VWO95986.1"/>
    <property type="molecule type" value="Genomic_DNA"/>
</dbReference>
<evidence type="ECO:0000256" key="1">
    <source>
        <dbReference type="SAM" id="MobiDB-lite"/>
    </source>
</evidence>
<gene>
    <name evidence="2" type="primary">Q3Y1R0</name>
</gene>
<evidence type="ECO:0000313" key="2">
    <source>
        <dbReference type="EMBL" id="VWO95986.1"/>
    </source>
</evidence>
<reference evidence="2" key="1">
    <citation type="submission" date="2019-10" db="EMBL/GenBank/DDBJ databases">
        <authorList>
            <person name="Nor Muhammad N."/>
        </authorList>
    </citation>
    <scope>NUCLEOTIDE SEQUENCE</scope>
</reference>
<name>A0A5K1JVJ7_9APHY</name>